<evidence type="ECO:0000256" key="4">
    <source>
        <dbReference type="ARBA" id="ARBA00022691"/>
    </source>
</evidence>
<dbReference type="PRINTS" id="PR00507">
    <property type="entry name" value="N12N6MTFRASE"/>
</dbReference>
<reference evidence="9 10" key="1">
    <citation type="submission" date="2014-06" db="EMBL/GenBank/DDBJ databases">
        <title>Helicobacter pullorum isolates in fresh chicken meat - phenotypic and genotypic features.</title>
        <authorList>
            <person name="Borges V."/>
            <person name="Santos A."/>
            <person name="Correia C.B."/>
            <person name="Saraiva M."/>
            <person name="Menard A."/>
            <person name="Vieira L."/>
            <person name="Sampaio D.A."/>
            <person name="Gomes J.P."/>
            <person name="Oleastro M."/>
        </authorList>
    </citation>
    <scope>NUCLEOTIDE SEQUENCE [LARGE SCALE GENOMIC DNA]</scope>
    <source>
        <strain evidence="9 10">229334/12</strain>
    </source>
</reference>
<keyword evidence="5" id="KW-0680">Restriction system</keyword>
<dbReference type="PANTHER" id="PTHR10629:SF52">
    <property type="entry name" value="DNA (CYTOSINE-5)-METHYLTRANSFERASE 1"/>
    <property type="match status" value="1"/>
</dbReference>
<dbReference type="EC" id="2.1.1.37" evidence="1"/>
<proteinExistence type="inferred from homology"/>
<dbReference type="InterPro" id="IPR007848">
    <property type="entry name" value="Small_mtfrase_dom"/>
</dbReference>
<dbReference type="GO" id="GO:0032259">
    <property type="term" value="P:methylation"/>
    <property type="evidence" value="ECO:0007669"/>
    <property type="project" value="UniProtKB-KW"/>
</dbReference>
<dbReference type="PATRIC" id="fig|35818.11.peg.344"/>
<feature type="active site" evidence="7">
    <location>
        <position position="94"/>
    </location>
</feature>
<evidence type="ECO:0000313" key="10">
    <source>
        <dbReference type="Proteomes" id="UP000037997"/>
    </source>
</evidence>
<dbReference type="InterPro" id="IPR029063">
    <property type="entry name" value="SAM-dependent_MTases_sf"/>
</dbReference>
<dbReference type="PROSITE" id="PS51679">
    <property type="entry name" value="SAM_MT_C5"/>
    <property type="match status" value="1"/>
</dbReference>
<dbReference type="GO" id="GO:0003886">
    <property type="term" value="F:DNA (cytosine-5-)-methyltransferase activity"/>
    <property type="evidence" value="ECO:0007669"/>
    <property type="project" value="UniProtKB-EC"/>
</dbReference>
<sequence>MLPDGTLTYISLFSSAGVGCYGLKELGFECIATNEIIERRLEIQKINKKCKYDSGYIQGDIKESQTKEKILKQIDFYKNLGNDRVDVLIATPPCQGMSVANHKKKGNELGRNSLVVESVELIKNINPRFFVLENVASFYKTGCVDRDSKILSIGQMIENNLAKDYSIYNEIINFKNYGSNSSRTRTLVIGVCKELKNYITAFELFPTFHKEKTLKEVIGHLKPLHWGEFDKNDFYHSFRIYPEHMREWIKDVKEGQSAFDNTDKYKKPHKILNGEIILNASKNGDKYKRQKWDCVAPCIHTRNDQMASQNTLHPKDDRVFSIRELMLMMNIPKTFKWLPFNLDYLNSLSQAEKQKISKKNEMNIRQSIGEAVPSNIFKEIASKIQKFMSLKHFSNKEIIEIIKKKNLEDFTQLKAFISSHKNTVSNATLSQIAEIANAKKVQNAAYFTNKFILNEIAKILPTFNKNSIKIIEPSAGCGNFLPIIFKKYANIKQVNLKVIDIDSQSLSLLKMLYDKQIPHNFTVEFICSDFLEFPYEKVDLIVGNPPFTKISKDKNLAMLFLEKSLQMSDFVSMIMPKNLLNTKEYANTRKRLKEKGVGSIVDFGELGFNGVLIETINISTAKTKEVMVKSLPLNLTLSQKKLYIFDEKLPYWVIFRDSFFDSIFNNLECGIFESFRDRQLTNSNTSTMKNDIRIIKSRNISDSGKLIEIEGYDSYISKNDLRRFKIADFLDRDDVYLTPNMTYNPRIIQKQKGYVVNGSVAILIPKSHIILSKKQQAYISSPEFRAFYKIARNYQTRTLNIDNTSCFWFGIQKKEVQNAKNH</sequence>
<keyword evidence="3 7" id="KW-0808">Transferase</keyword>
<evidence type="ECO:0000313" key="9">
    <source>
        <dbReference type="EMBL" id="KPH56466.1"/>
    </source>
</evidence>
<evidence type="ECO:0000256" key="1">
    <source>
        <dbReference type="ARBA" id="ARBA00011975"/>
    </source>
</evidence>
<dbReference type="GO" id="GO:0009307">
    <property type="term" value="P:DNA restriction-modification system"/>
    <property type="evidence" value="ECO:0007669"/>
    <property type="project" value="UniProtKB-KW"/>
</dbReference>
<dbReference type="InterPro" id="IPR018117">
    <property type="entry name" value="C5_DNA_meth_AS"/>
</dbReference>
<evidence type="ECO:0000256" key="7">
    <source>
        <dbReference type="PROSITE-ProRule" id="PRU01016"/>
    </source>
</evidence>
<evidence type="ECO:0000256" key="2">
    <source>
        <dbReference type="ARBA" id="ARBA00022603"/>
    </source>
</evidence>
<dbReference type="GO" id="GO:0008170">
    <property type="term" value="F:N-methyltransferase activity"/>
    <property type="evidence" value="ECO:0007669"/>
    <property type="project" value="UniProtKB-ARBA"/>
</dbReference>
<dbReference type="PROSITE" id="PS00094">
    <property type="entry name" value="C5_MTASE_1"/>
    <property type="match status" value="1"/>
</dbReference>
<dbReference type="Gene3D" id="3.40.50.150">
    <property type="entry name" value="Vaccinia Virus protein VP39"/>
    <property type="match status" value="2"/>
</dbReference>
<accession>A0A0N1EE58</accession>
<dbReference type="InterPro" id="IPR001525">
    <property type="entry name" value="C5_MeTfrase"/>
</dbReference>
<gene>
    <name evidence="9" type="ORF">HPU229334_01745</name>
</gene>
<feature type="domain" description="Methyltransferase small" evidence="8">
    <location>
        <begin position="468"/>
        <end position="564"/>
    </location>
</feature>
<dbReference type="EMBL" id="JNOC01000015">
    <property type="protein sequence ID" value="KPH56466.1"/>
    <property type="molecule type" value="Genomic_DNA"/>
</dbReference>
<dbReference type="InterPro" id="IPR002052">
    <property type="entry name" value="DNA_methylase_N6_adenine_CS"/>
</dbReference>
<dbReference type="AlphaFoldDB" id="A0A0N1EE58"/>
<evidence type="ECO:0000256" key="5">
    <source>
        <dbReference type="ARBA" id="ARBA00022747"/>
    </source>
</evidence>
<dbReference type="Pfam" id="PF00145">
    <property type="entry name" value="DNA_methylase"/>
    <property type="match status" value="1"/>
</dbReference>
<dbReference type="Pfam" id="PF05175">
    <property type="entry name" value="MTS"/>
    <property type="match status" value="1"/>
</dbReference>
<comment type="catalytic activity">
    <reaction evidence="6">
        <text>a 2'-deoxycytidine in DNA + S-adenosyl-L-methionine = a 5-methyl-2'-deoxycytidine in DNA + S-adenosyl-L-homocysteine + H(+)</text>
        <dbReference type="Rhea" id="RHEA:13681"/>
        <dbReference type="Rhea" id="RHEA-COMP:11369"/>
        <dbReference type="Rhea" id="RHEA-COMP:11370"/>
        <dbReference type="ChEBI" id="CHEBI:15378"/>
        <dbReference type="ChEBI" id="CHEBI:57856"/>
        <dbReference type="ChEBI" id="CHEBI:59789"/>
        <dbReference type="ChEBI" id="CHEBI:85452"/>
        <dbReference type="ChEBI" id="CHEBI:85454"/>
        <dbReference type="EC" id="2.1.1.37"/>
    </reaction>
</comment>
<protein>
    <recommendedName>
        <fullName evidence="1">DNA (cytosine-5-)-methyltransferase</fullName>
        <ecNumber evidence="1">2.1.1.37</ecNumber>
    </recommendedName>
</protein>
<dbReference type="Proteomes" id="UP000037997">
    <property type="component" value="Unassembled WGS sequence"/>
</dbReference>
<dbReference type="CDD" id="cd02440">
    <property type="entry name" value="AdoMet_MTases"/>
    <property type="match status" value="1"/>
</dbReference>
<dbReference type="RefSeq" id="WP_054197550.1">
    <property type="nucleotide sequence ID" value="NZ_FZMV01000009.1"/>
</dbReference>
<evidence type="ECO:0000259" key="8">
    <source>
        <dbReference type="Pfam" id="PF05175"/>
    </source>
</evidence>
<organism evidence="9 10">
    <name type="scientific">Helicobacter pullorum</name>
    <dbReference type="NCBI Taxonomy" id="35818"/>
    <lineage>
        <taxon>Bacteria</taxon>
        <taxon>Pseudomonadati</taxon>
        <taxon>Campylobacterota</taxon>
        <taxon>Epsilonproteobacteria</taxon>
        <taxon>Campylobacterales</taxon>
        <taxon>Helicobacteraceae</taxon>
        <taxon>Helicobacter</taxon>
    </lineage>
</organism>
<evidence type="ECO:0000256" key="6">
    <source>
        <dbReference type="ARBA" id="ARBA00047422"/>
    </source>
</evidence>
<dbReference type="SUPFAM" id="SSF53335">
    <property type="entry name" value="S-adenosyl-L-methionine-dependent methyltransferases"/>
    <property type="match status" value="2"/>
</dbReference>
<dbReference type="Gene3D" id="3.90.120.10">
    <property type="entry name" value="DNA Methylase, subunit A, domain 2"/>
    <property type="match status" value="1"/>
</dbReference>
<dbReference type="PANTHER" id="PTHR10629">
    <property type="entry name" value="CYTOSINE-SPECIFIC METHYLTRANSFERASE"/>
    <property type="match status" value="1"/>
</dbReference>
<name>A0A0N1EE58_9HELI</name>
<comment type="similarity">
    <text evidence="7">Belongs to the class I-like SAM-binding methyltransferase superfamily. C5-methyltransferase family.</text>
</comment>
<keyword evidence="4 7" id="KW-0949">S-adenosyl-L-methionine</keyword>
<dbReference type="GO" id="GO:0003676">
    <property type="term" value="F:nucleic acid binding"/>
    <property type="evidence" value="ECO:0007669"/>
    <property type="project" value="InterPro"/>
</dbReference>
<keyword evidence="2 7" id="KW-0489">Methyltransferase</keyword>
<evidence type="ECO:0000256" key="3">
    <source>
        <dbReference type="ARBA" id="ARBA00022679"/>
    </source>
</evidence>
<dbReference type="PROSITE" id="PS00092">
    <property type="entry name" value="N6_MTASE"/>
    <property type="match status" value="1"/>
</dbReference>
<comment type="caution">
    <text evidence="9">The sequence shown here is derived from an EMBL/GenBank/DDBJ whole genome shotgun (WGS) entry which is preliminary data.</text>
</comment>
<dbReference type="InterPro" id="IPR050390">
    <property type="entry name" value="C5-Methyltransferase"/>
</dbReference>